<proteinExistence type="predicted"/>
<reference evidence="2 3" key="1">
    <citation type="submission" date="2023-08" db="EMBL/GenBank/DDBJ databases">
        <title>The draft genome sequence of Paracraurococcus sp. LOR1-02.</title>
        <authorList>
            <person name="Kingkaew E."/>
            <person name="Tanasupawat S."/>
        </authorList>
    </citation>
    <scope>NUCLEOTIDE SEQUENCE [LARGE SCALE GENOMIC DNA]</scope>
    <source>
        <strain evidence="2 3">LOR1-02</strain>
    </source>
</reference>
<name>A0ABT9E7P8_9PROT</name>
<keyword evidence="1" id="KW-1133">Transmembrane helix</keyword>
<feature type="transmembrane region" description="Helical" evidence="1">
    <location>
        <begin position="126"/>
        <end position="149"/>
    </location>
</feature>
<keyword evidence="1" id="KW-0812">Transmembrane</keyword>
<accession>A0ABT9E7P8</accession>
<gene>
    <name evidence="2" type="ORF">Q7A36_27675</name>
</gene>
<keyword evidence="3" id="KW-1185">Reference proteome</keyword>
<evidence type="ECO:0000313" key="2">
    <source>
        <dbReference type="EMBL" id="MDO9712154.1"/>
    </source>
</evidence>
<dbReference type="Proteomes" id="UP001243009">
    <property type="component" value="Unassembled WGS sequence"/>
</dbReference>
<evidence type="ECO:0000256" key="1">
    <source>
        <dbReference type="SAM" id="Phobius"/>
    </source>
</evidence>
<organism evidence="2 3">
    <name type="scientific">Paracraurococcus lichenis</name>
    <dbReference type="NCBI Taxonomy" id="3064888"/>
    <lineage>
        <taxon>Bacteria</taxon>
        <taxon>Pseudomonadati</taxon>
        <taxon>Pseudomonadota</taxon>
        <taxon>Alphaproteobacteria</taxon>
        <taxon>Acetobacterales</taxon>
        <taxon>Roseomonadaceae</taxon>
        <taxon>Paracraurococcus</taxon>
    </lineage>
</organism>
<evidence type="ECO:0000313" key="3">
    <source>
        <dbReference type="Proteomes" id="UP001243009"/>
    </source>
</evidence>
<protein>
    <submittedName>
        <fullName evidence="2">Uncharacterized protein</fullName>
    </submittedName>
</protein>
<keyword evidence="1" id="KW-0472">Membrane</keyword>
<dbReference type="RefSeq" id="WP_305107011.1">
    <property type="nucleotide sequence ID" value="NZ_JAUTWS010000041.1"/>
</dbReference>
<sequence>MDGSPRIATTYEVLLFADMGTRLGIERRWLIAGSHASRRGATAQYEELNREFPHPRVKLLLVAAVHDAATGLFRDRVLESRGAAPLIQRKQMQRLGAGERAKLAAALGPPPAARSIRPPTPPPRRAGLGVGTWVLGLALLAGFGAAVLLR</sequence>
<comment type="caution">
    <text evidence="2">The sequence shown here is derived from an EMBL/GenBank/DDBJ whole genome shotgun (WGS) entry which is preliminary data.</text>
</comment>
<dbReference type="EMBL" id="JAUTWS010000041">
    <property type="protein sequence ID" value="MDO9712154.1"/>
    <property type="molecule type" value="Genomic_DNA"/>
</dbReference>